<dbReference type="PANTHER" id="PTHR10543">
    <property type="entry name" value="BETA-CAROTENE DIOXYGENASE"/>
    <property type="match status" value="1"/>
</dbReference>
<feature type="compositionally biased region" description="Basic and acidic residues" evidence="6">
    <location>
        <begin position="310"/>
        <end position="335"/>
    </location>
</feature>
<dbReference type="EMBL" id="JBFOLK010000002">
    <property type="protein sequence ID" value="KAL2534605.1"/>
    <property type="molecule type" value="Genomic_DNA"/>
</dbReference>
<evidence type="ECO:0000313" key="7">
    <source>
        <dbReference type="EMBL" id="KAL2534605.1"/>
    </source>
</evidence>
<sequence>MNLKQGQEKLLPHLIEVSISLDKNGNCHKCCVNDLNQSNKATDFPVINQDFSGGRNTYVYAATTSGSRQALPNFPFDTVVKLNTIDKSMHATWSTGRRRFIGEPIFISKGKEEDDGYLLVVEYAVSTQRCYLVILDSKLIGQNNALVARFEVPRHLNFPLGFHGFWDPREQLEVDFPNTPLGSDGEGLGVDRLGCHLWRRLTASVIPRNSFCPRGRPRGTCMMPLGEAREDESHWERRVKNAESQWERRGNNAESHWERHGNNAESHWERHAKNAESHWERHGNNAESHWERRVKNAESQWERSGNNAESHWERHGNNAESHWERRGNNAESHWERHGNNVESHWERHAKNAESHWERHVNNAESQWERRVKNVESQWERQLKSLGCWAVH</sequence>
<comment type="caution">
    <text evidence="7">The sequence shown here is derived from an EMBL/GenBank/DDBJ whole genome shotgun (WGS) entry which is preliminary data.</text>
</comment>
<evidence type="ECO:0000256" key="4">
    <source>
        <dbReference type="ARBA" id="ARBA00023004"/>
    </source>
</evidence>
<evidence type="ECO:0000256" key="6">
    <source>
        <dbReference type="SAM" id="MobiDB-lite"/>
    </source>
</evidence>
<proteinExistence type="inferred from homology"/>
<reference evidence="8" key="1">
    <citation type="submission" date="2024-07" db="EMBL/GenBank/DDBJ databases">
        <title>Two chromosome-level genome assemblies of Korean endemic species Abeliophyllum distichum and Forsythia ovata (Oleaceae).</title>
        <authorList>
            <person name="Jang H."/>
        </authorList>
    </citation>
    <scope>NUCLEOTIDE SEQUENCE [LARGE SCALE GENOMIC DNA]</scope>
</reference>
<keyword evidence="3 7" id="KW-0560">Oxidoreductase</keyword>
<name>A0ABD1VDR2_9LAMI</name>
<gene>
    <name evidence="7" type="ORF">Adt_07956</name>
</gene>
<evidence type="ECO:0000256" key="5">
    <source>
        <dbReference type="PIRSR" id="PIRSR604294-1"/>
    </source>
</evidence>
<feature type="region of interest" description="Disordered" evidence="6">
    <location>
        <begin position="243"/>
        <end position="335"/>
    </location>
</feature>
<evidence type="ECO:0000256" key="1">
    <source>
        <dbReference type="ARBA" id="ARBA00006787"/>
    </source>
</evidence>
<feature type="compositionally biased region" description="Polar residues" evidence="6">
    <location>
        <begin position="297"/>
        <end position="309"/>
    </location>
</feature>
<accession>A0ABD1VDR2</accession>
<keyword evidence="4 5" id="KW-0408">Iron</keyword>
<dbReference type="InterPro" id="IPR004294">
    <property type="entry name" value="Carotenoid_Oase"/>
</dbReference>
<comment type="cofactor">
    <cofactor evidence="5">
        <name>Fe(2+)</name>
        <dbReference type="ChEBI" id="CHEBI:29033"/>
    </cofactor>
    <text evidence="5">Binds 1 Fe(2+) ion per subunit.</text>
</comment>
<keyword evidence="8" id="KW-1185">Reference proteome</keyword>
<comment type="similarity">
    <text evidence="1">Belongs to the carotenoid oxygenase family.</text>
</comment>
<dbReference type="Proteomes" id="UP001604336">
    <property type="component" value="Unassembled WGS sequence"/>
</dbReference>
<feature type="binding site" evidence="5">
    <location>
        <position position="163"/>
    </location>
    <ligand>
        <name>Fe cation</name>
        <dbReference type="ChEBI" id="CHEBI:24875"/>
        <note>catalytic</note>
    </ligand>
</feature>
<organism evidence="7 8">
    <name type="scientific">Abeliophyllum distichum</name>
    <dbReference type="NCBI Taxonomy" id="126358"/>
    <lineage>
        <taxon>Eukaryota</taxon>
        <taxon>Viridiplantae</taxon>
        <taxon>Streptophyta</taxon>
        <taxon>Embryophyta</taxon>
        <taxon>Tracheophyta</taxon>
        <taxon>Spermatophyta</taxon>
        <taxon>Magnoliopsida</taxon>
        <taxon>eudicotyledons</taxon>
        <taxon>Gunneridae</taxon>
        <taxon>Pentapetalae</taxon>
        <taxon>asterids</taxon>
        <taxon>lamiids</taxon>
        <taxon>Lamiales</taxon>
        <taxon>Oleaceae</taxon>
        <taxon>Forsythieae</taxon>
        <taxon>Abeliophyllum</taxon>
    </lineage>
</organism>
<evidence type="ECO:0000313" key="8">
    <source>
        <dbReference type="Proteomes" id="UP001604336"/>
    </source>
</evidence>
<feature type="compositionally biased region" description="Basic and acidic residues" evidence="6">
    <location>
        <begin position="243"/>
        <end position="296"/>
    </location>
</feature>
<dbReference type="GO" id="GO:0046872">
    <property type="term" value="F:metal ion binding"/>
    <property type="evidence" value="ECO:0007669"/>
    <property type="project" value="UniProtKB-KW"/>
</dbReference>
<dbReference type="PANTHER" id="PTHR10543:SF37">
    <property type="entry name" value="CAROTENOID CLEAVAGE DIOXYGENASE 7, CHLOROPLASTIC"/>
    <property type="match status" value="1"/>
</dbReference>
<dbReference type="AlphaFoldDB" id="A0ABD1VDR2"/>
<keyword evidence="2 5" id="KW-0479">Metal-binding</keyword>
<dbReference type="GO" id="GO:0051213">
    <property type="term" value="F:dioxygenase activity"/>
    <property type="evidence" value="ECO:0007669"/>
    <property type="project" value="UniProtKB-KW"/>
</dbReference>
<dbReference type="Pfam" id="PF03055">
    <property type="entry name" value="RPE65"/>
    <property type="match status" value="1"/>
</dbReference>
<protein>
    <submittedName>
        <fullName evidence="7">Carotenoid cleavage dioxygenase 7</fullName>
    </submittedName>
</protein>
<keyword evidence="3 7" id="KW-0223">Dioxygenase</keyword>
<evidence type="ECO:0000256" key="2">
    <source>
        <dbReference type="ARBA" id="ARBA00022723"/>
    </source>
</evidence>
<evidence type="ECO:0000256" key="3">
    <source>
        <dbReference type="ARBA" id="ARBA00022964"/>
    </source>
</evidence>